<dbReference type="EMBL" id="JAGGLD010000007">
    <property type="protein sequence ID" value="MBP2002291.1"/>
    <property type="molecule type" value="Genomic_DNA"/>
</dbReference>
<comment type="caution">
    <text evidence="4">The sequence shown here is derived from an EMBL/GenBank/DDBJ whole genome shotgun (WGS) entry which is preliminary data.</text>
</comment>
<dbReference type="Pfam" id="PF00965">
    <property type="entry name" value="TIMP"/>
    <property type="match status" value="1"/>
</dbReference>
<keyword evidence="3" id="KW-1133">Transmembrane helix</keyword>
<dbReference type="Gene3D" id="2.40.50.120">
    <property type="match status" value="1"/>
</dbReference>
<dbReference type="InterPro" id="IPR001820">
    <property type="entry name" value="TIMP"/>
</dbReference>
<name>A0ABS4JME7_9BACL</name>
<evidence type="ECO:0008006" key="6">
    <source>
        <dbReference type="Google" id="ProtNLM"/>
    </source>
</evidence>
<sequence>MKKHVYILVLAIFFISNLTIIFSEKAYACSCARQEPHEAIQSAEAIFVGKVLNSKQERQQKGIVGAIEYRDANLLEVQETWKGVNQSQVIVYDSGQEESCGFKFEKGKVYLSYTYKSKEGDLYTSYCSHTAGLSNAGEGLKLLGQGKEVDKEVNLEGEMNEISNKDYDTGIFIGGSVVVLAIALLIFKKVRRKH</sequence>
<organism evidence="4 5">
    <name type="scientific">Paenibacillus shirakamiensis</name>
    <dbReference type="NCBI Taxonomy" id="1265935"/>
    <lineage>
        <taxon>Bacteria</taxon>
        <taxon>Bacillati</taxon>
        <taxon>Bacillota</taxon>
        <taxon>Bacilli</taxon>
        <taxon>Bacillales</taxon>
        <taxon>Paenibacillaceae</taxon>
        <taxon>Paenibacillus</taxon>
    </lineage>
</organism>
<keyword evidence="2" id="KW-0964">Secreted</keyword>
<dbReference type="RefSeq" id="WP_209865079.1">
    <property type="nucleotide sequence ID" value="NZ_JAGGLD010000007.1"/>
</dbReference>
<evidence type="ECO:0000256" key="1">
    <source>
        <dbReference type="ARBA" id="ARBA00004613"/>
    </source>
</evidence>
<feature type="transmembrane region" description="Helical" evidence="3">
    <location>
        <begin position="169"/>
        <end position="187"/>
    </location>
</feature>
<comment type="subcellular location">
    <subcellularLocation>
        <location evidence="1">Secreted</location>
    </subcellularLocation>
</comment>
<protein>
    <recommendedName>
        <fullName evidence="6">Tissue inhibitor of metalloproteinase</fullName>
    </recommendedName>
</protein>
<evidence type="ECO:0000313" key="5">
    <source>
        <dbReference type="Proteomes" id="UP001519288"/>
    </source>
</evidence>
<dbReference type="InterPro" id="IPR008993">
    <property type="entry name" value="TIMP-like_OB-fold"/>
</dbReference>
<keyword evidence="5" id="KW-1185">Reference proteome</keyword>
<evidence type="ECO:0000256" key="3">
    <source>
        <dbReference type="SAM" id="Phobius"/>
    </source>
</evidence>
<reference evidence="4 5" key="1">
    <citation type="submission" date="2021-03" db="EMBL/GenBank/DDBJ databases">
        <title>Genomic Encyclopedia of Type Strains, Phase IV (KMG-IV): sequencing the most valuable type-strain genomes for metagenomic binning, comparative biology and taxonomic classification.</title>
        <authorList>
            <person name="Goeker M."/>
        </authorList>
    </citation>
    <scope>NUCLEOTIDE SEQUENCE [LARGE SCALE GENOMIC DNA]</scope>
    <source>
        <strain evidence="4 5">DSM 26806</strain>
    </source>
</reference>
<gene>
    <name evidence="4" type="ORF">J2Z69_003363</name>
</gene>
<accession>A0ABS4JME7</accession>
<proteinExistence type="predicted"/>
<evidence type="ECO:0000256" key="2">
    <source>
        <dbReference type="ARBA" id="ARBA00022525"/>
    </source>
</evidence>
<dbReference type="SUPFAM" id="SSF50242">
    <property type="entry name" value="TIMP-like"/>
    <property type="match status" value="1"/>
</dbReference>
<evidence type="ECO:0000313" key="4">
    <source>
        <dbReference type="EMBL" id="MBP2002291.1"/>
    </source>
</evidence>
<keyword evidence="3" id="KW-0812">Transmembrane</keyword>
<dbReference type="Proteomes" id="UP001519288">
    <property type="component" value="Unassembled WGS sequence"/>
</dbReference>
<keyword evidence="3" id="KW-0472">Membrane</keyword>